<name>A0A086PDS6_SPHHM</name>
<dbReference type="SUPFAM" id="SSF52540">
    <property type="entry name" value="P-loop containing nucleoside triphosphate hydrolases"/>
    <property type="match status" value="1"/>
</dbReference>
<gene>
    <name evidence="4" type="ORF">BV98_000741</name>
</gene>
<evidence type="ECO:0000256" key="2">
    <source>
        <dbReference type="SAM" id="MobiDB-lite"/>
    </source>
</evidence>
<dbReference type="Pfam" id="PF13476">
    <property type="entry name" value="AAA_23"/>
    <property type="match status" value="1"/>
</dbReference>
<feature type="coiled-coil region" evidence="1">
    <location>
        <begin position="711"/>
        <end position="748"/>
    </location>
</feature>
<proteinExistence type="predicted"/>
<organism evidence="4 5">
    <name type="scientific">Sphingobium herbicidovorans (strain ATCC 700291 / DSM 11019 / CCUG 56400 / KCTC 2939 / LMG 18315 / NBRC 16415 / MH)</name>
    <name type="common">Sphingomonas herbicidovorans</name>
    <dbReference type="NCBI Taxonomy" id="1219045"/>
    <lineage>
        <taxon>Bacteria</taxon>
        <taxon>Pseudomonadati</taxon>
        <taxon>Pseudomonadota</taxon>
        <taxon>Alphaproteobacteria</taxon>
        <taxon>Sphingomonadales</taxon>
        <taxon>Sphingomonadaceae</taxon>
        <taxon>Sphingobium</taxon>
    </lineage>
</organism>
<dbReference type="PATRIC" id="fig|1219045.3.peg.757"/>
<feature type="region of interest" description="Disordered" evidence="2">
    <location>
        <begin position="598"/>
        <end position="618"/>
    </location>
</feature>
<dbReference type="GO" id="GO:0006302">
    <property type="term" value="P:double-strand break repair"/>
    <property type="evidence" value="ECO:0007669"/>
    <property type="project" value="InterPro"/>
</dbReference>
<dbReference type="PANTHER" id="PTHR41259">
    <property type="entry name" value="DOUBLE-STRAND BREAK REPAIR RAD50 ATPASE, PUTATIVE-RELATED"/>
    <property type="match status" value="1"/>
</dbReference>
<evidence type="ECO:0000259" key="3">
    <source>
        <dbReference type="Pfam" id="PF13476"/>
    </source>
</evidence>
<dbReference type="PANTHER" id="PTHR41259:SF1">
    <property type="entry name" value="DOUBLE-STRAND BREAK REPAIR RAD50 ATPASE, PUTATIVE-RELATED"/>
    <property type="match status" value="1"/>
</dbReference>
<dbReference type="GO" id="GO:0016887">
    <property type="term" value="F:ATP hydrolysis activity"/>
    <property type="evidence" value="ECO:0007669"/>
    <property type="project" value="InterPro"/>
</dbReference>
<protein>
    <submittedName>
        <fullName evidence="4">Chromosome segregation protein</fullName>
    </submittedName>
</protein>
<dbReference type="Proteomes" id="UP000024284">
    <property type="component" value="Unassembled WGS sequence"/>
</dbReference>
<sequence length="876" mass="94618">MSLQLRRISLNNFRKFREPLTIEGLGEGLNIIIEPNESGKSTILEALRAAFFVRHATKNQLAQSFAPYGEAVAPEIEVSFDIGSDSWKIAKRFLKGPQVEVTGPQGRAQGEEAENRLQALLGFVKDSSQRGDPATYGALGLLWVPQAQALEVTAPGSIVRSSIQATLEAEVGTIVGGAAYERVRKRIDEQYDIYWTPTGKAQSKGRWQAARDRDQQARQTAAEATTRLDALETSFGELETARGRLKVIERELADETEQEQRAGLVQSLEIARAAAQILETRKAEHENFSANLDRLDDLQSQHEAAKEALTAAGESLTAITADRDQLADQLEAGRKKVAEAKAALDNARDDRTMARQALVEGEGRLAGRQRHAAITDARQRHTELLDLEKQLTNARNQAAQVIPAEAFARLEANDRAVAEARAAVNAGATIIELTGDATGITIGGEPLTPNSPRTLTGETQIALGGGILVIRPPATAASATARLAELLERQDLELAEWDVADLAAARARNGTSRDAQGTVQLLETKITGLTPAQPLLDLAAGPDALKLFVAGVPAESPASDEDEISTDQLTRRLEEAETTAVRAETLHDQAVQDLREIEDRDRPLAAEQAGAERDRTHASDRIAQLEQKPDFAGLADAIAKAREDAAQAAVKLAEATRDATAHDVQAINRKIETIDSRARAGQTRRSDLEKDIARLEAIIESEGGKGLASLAAAAAEEADAATQALARLDEEAATVKMLKDVLDEARAEASRTFVGPVAQRARVHVERLFPGADLSFDEELGLASVTRSGLSEACGTLSKGTQEQLAVLTRLAFADMLLEQGTPVSLILDDPLVYSDDGRLDLMTEILEEASQRMQVILLTCRDRAFRHLAATRVQI</sequence>
<comment type="caution">
    <text evidence="4">The sequence shown here is derived from an EMBL/GenBank/DDBJ whole genome shotgun (WGS) entry which is preliminary data.</text>
</comment>
<keyword evidence="5" id="KW-1185">Reference proteome</keyword>
<evidence type="ECO:0000313" key="5">
    <source>
        <dbReference type="Proteomes" id="UP000024284"/>
    </source>
</evidence>
<dbReference type="RefSeq" id="WP_037462765.1">
    <property type="nucleotide sequence ID" value="NZ_BCZD01000020.1"/>
</dbReference>
<keyword evidence="1" id="KW-0175">Coiled coil</keyword>
<dbReference type="AlphaFoldDB" id="A0A086PDS6"/>
<accession>A0A086PDS6</accession>
<feature type="domain" description="Rad50/SbcC-type AAA" evidence="3">
    <location>
        <begin position="7"/>
        <end position="185"/>
    </location>
</feature>
<dbReference type="eggNOG" id="COG0419">
    <property type="taxonomic scope" value="Bacteria"/>
</dbReference>
<dbReference type="OrthoDB" id="7069379at2"/>
<evidence type="ECO:0000313" key="4">
    <source>
        <dbReference type="EMBL" id="KFG91544.1"/>
    </source>
</evidence>
<dbReference type="InterPro" id="IPR027417">
    <property type="entry name" value="P-loop_NTPase"/>
</dbReference>
<dbReference type="STRING" id="76947.GCA_002080435_03578"/>
<dbReference type="EMBL" id="JFZA02000003">
    <property type="protein sequence ID" value="KFG91544.1"/>
    <property type="molecule type" value="Genomic_DNA"/>
</dbReference>
<evidence type="ECO:0000256" key="1">
    <source>
        <dbReference type="SAM" id="Coils"/>
    </source>
</evidence>
<dbReference type="InterPro" id="IPR038729">
    <property type="entry name" value="Rad50/SbcC_AAA"/>
</dbReference>
<feature type="coiled-coil region" evidence="1">
    <location>
        <begin position="295"/>
        <end position="397"/>
    </location>
</feature>
<dbReference type="Gene3D" id="3.40.50.300">
    <property type="entry name" value="P-loop containing nucleotide triphosphate hydrolases"/>
    <property type="match status" value="2"/>
</dbReference>
<reference evidence="4" key="1">
    <citation type="submission" date="2014-08" db="EMBL/GenBank/DDBJ databases">
        <title>Draft genome sequences of Sphingobium herbicidovorans.</title>
        <authorList>
            <person name="Gan H.M."/>
            <person name="Gan H.Y."/>
            <person name="Savka M.A."/>
        </authorList>
    </citation>
    <scope>NUCLEOTIDE SEQUENCE [LARGE SCALE GENOMIC DNA]</scope>
    <source>
        <strain evidence="4">NBRC 16415</strain>
    </source>
</reference>